<reference evidence="1" key="1">
    <citation type="journal article" date="2014" name="Front. Microbiol.">
        <title>High frequency of phylogenetically diverse reductive dehalogenase-homologous genes in deep subseafloor sedimentary metagenomes.</title>
        <authorList>
            <person name="Kawai M."/>
            <person name="Futagami T."/>
            <person name="Toyoda A."/>
            <person name="Takaki Y."/>
            <person name="Nishi S."/>
            <person name="Hori S."/>
            <person name="Arai W."/>
            <person name="Tsubouchi T."/>
            <person name="Morono Y."/>
            <person name="Uchiyama I."/>
            <person name="Ito T."/>
            <person name="Fujiyama A."/>
            <person name="Inagaki F."/>
            <person name="Takami H."/>
        </authorList>
    </citation>
    <scope>NUCLEOTIDE SEQUENCE</scope>
    <source>
        <strain evidence="1">Expedition CK06-06</strain>
    </source>
</reference>
<dbReference type="EMBL" id="BARW01037832">
    <property type="protein sequence ID" value="GAJ18450.1"/>
    <property type="molecule type" value="Genomic_DNA"/>
</dbReference>
<accession>X1VZH2</accession>
<protein>
    <submittedName>
        <fullName evidence="1">Uncharacterized protein</fullName>
    </submittedName>
</protein>
<dbReference type="AlphaFoldDB" id="X1VZH2"/>
<organism evidence="1">
    <name type="scientific">marine sediment metagenome</name>
    <dbReference type="NCBI Taxonomy" id="412755"/>
    <lineage>
        <taxon>unclassified sequences</taxon>
        <taxon>metagenomes</taxon>
        <taxon>ecological metagenomes</taxon>
    </lineage>
</organism>
<gene>
    <name evidence="1" type="ORF">S12H4_58288</name>
</gene>
<name>X1VZH2_9ZZZZ</name>
<evidence type="ECO:0000313" key="1">
    <source>
        <dbReference type="EMBL" id="GAJ18450.1"/>
    </source>
</evidence>
<sequence length="84" mass="9658">MKEGYNRTRVGQYIERGEVRDGYSYDPETKEYNNLRGELVEEEEACITVPEEEAVIPGRPASLKESTEDKEVEEVAYKEAEIVI</sequence>
<comment type="caution">
    <text evidence="1">The sequence shown here is derived from an EMBL/GenBank/DDBJ whole genome shotgun (WGS) entry which is preliminary data.</text>
</comment>
<proteinExistence type="predicted"/>